<accession>A0ABD1EAQ3</accession>
<name>A0ABD1EAQ3_HYPHA</name>
<dbReference type="Pfam" id="PF15928">
    <property type="entry name" value="DUF4746"/>
    <property type="match status" value="1"/>
</dbReference>
<comment type="caution">
    <text evidence="3">The sequence shown here is derived from an EMBL/GenBank/DDBJ whole genome shotgun (WGS) entry which is preliminary data.</text>
</comment>
<dbReference type="InterPro" id="IPR031827">
    <property type="entry name" value="DUF4746"/>
</dbReference>
<gene>
    <name evidence="3" type="ORF">ABEB36_011673</name>
</gene>
<reference evidence="3 4" key="1">
    <citation type="submission" date="2024-05" db="EMBL/GenBank/DDBJ databases">
        <title>Genetic variation in Jamaican populations of the coffee berry borer (Hypothenemus hampei).</title>
        <authorList>
            <person name="Errbii M."/>
            <person name="Myrie A."/>
        </authorList>
    </citation>
    <scope>NUCLEOTIDE SEQUENCE [LARGE SCALE GENOMIC DNA]</scope>
    <source>
        <strain evidence="3">JA-Hopewell-2020-01-JO</strain>
        <tissue evidence="3">Whole body</tissue>
    </source>
</reference>
<feature type="region of interest" description="Disordered" evidence="1">
    <location>
        <begin position="324"/>
        <end position="355"/>
    </location>
</feature>
<proteinExistence type="predicted"/>
<dbReference type="Proteomes" id="UP001566132">
    <property type="component" value="Unassembled WGS sequence"/>
</dbReference>
<evidence type="ECO:0000313" key="4">
    <source>
        <dbReference type="Proteomes" id="UP001566132"/>
    </source>
</evidence>
<organism evidence="3 4">
    <name type="scientific">Hypothenemus hampei</name>
    <name type="common">Coffee berry borer</name>
    <dbReference type="NCBI Taxonomy" id="57062"/>
    <lineage>
        <taxon>Eukaryota</taxon>
        <taxon>Metazoa</taxon>
        <taxon>Ecdysozoa</taxon>
        <taxon>Arthropoda</taxon>
        <taxon>Hexapoda</taxon>
        <taxon>Insecta</taxon>
        <taxon>Pterygota</taxon>
        <taxon>Neoptera</taxon>
        <taxon>Endopterygota</taxon>
        <taxon>Coleoptera</taxon>
        <taxon>Polyphaga</taxon>
        <taxon>Cucujiformia</taxon>
        <taxon>Curculionidae</taxon>
        <taxon>Scolytinae</taxon>
        <taxon>Hypothenemus</taxon>
    </lineage>
</organism>
<evidence type="ECO:0000313" key="3">
    <source>
        <dbReference type="EMBL" id="KAL1491012.1"/>
    </source>
</evidence>
<protein>
    <recommendedName>
        <fullName evidence="2">DUF4746 domain-containing protein</fullName>
    </recommendedName>
</protein>
<evidence type="ECO:0000256" key="1">
    <source>
        <dbReference type="SAM" id="MobiDB-lite"/>
    </source>
</evidence>
<evidence type="ECO:0000259" key="2">
    <source>
        <dbReference type="Pfam" id="PF15928"/>
    </source>
</evidence>
<dbReference type="AlphaFoldDB" id="A0ABD1EAQ3"/>
<dbReference type="EMBL" id="JBDJPC010000009">
    <property type="protein sequence ID" value="KAL1491012.1"/>
    <property type="molecule type" value="Genomic_DNA"/>
</dbReference>
<sequence length="355" mass="39937">MLNNHVISNIRKSYIFCIFQYKNLCFQVKMSADLLEELLFFSDLKKFPLKTIQDFSGSKPSFVLLFKRTNDSLSGNIDDVVLQMVYGNSRQPPGDDNSPALKLKKVWTSEKTTLDWMDAKDNLDHLSDVDEKILLGIWAPSNALNKGTVLKLLLPTLSGPFKMPELEEVPFHVAIAYDAFKAKEVFELSEKYPGKVLSYGYFSSDRSGEAKLLGKTTEQYDARNATITYEEKLVIQLAKDDPQCFMDFIDLGPSYISTDIEIGELDCRYFFPPGYNTPEAEIITYLKKKSKRKGRLGKLKIPCEQETDAQSVVTTGTDMSIIDDALNVEDEANGSEEDAGQEEDNAADKATSPME</sequence>
<feature type="domain" description="DUF4746" evidence="2">
    <location>
        <begin position="136"/>
        <end position="279"/>
    </location>
</feature>
<keyword evidence="4" id="KW-1185">Reference proteome</keyword>
<feature type="compositionally biased region" description="Acidic residues" evidence="1">
    <location>
        <begin position="326"/>
        <end position="345"/>
    </location>
</feature>